<evidence type="ECO:0000313" key="4">
    <source>
        <dbReference type="Proteomes" id="UP000649799"/>
    </source>
</evidence>
<gene>
    <name evidence="3" type="ORF">G9Q97_02400</name>
</gene>
<accession>A0ABX0H218</accession>
<feature type="compositionally biased region" description="Basic residues" evidence="1">
    <location>
        <begin position="91"/>
        <end position="105"/>
    </location>
</feature>
<sequence>MENLDVIILTMVVVVSFVVFIVTSVQEFGKMEEEPWEYEKATGPSRAALFNVLSSLFEDDKIPRKDREELRKTIQRSISDMETDGVYFDKTKKKSGKKKKFKKEGKKGEDKTK</sequence>
<proteinExistence type="predicted"/>
<evidence type="ECO:0000313" key="3">
    <source>
        <dbReference type="EMBL" id="NHE55659.1"/>
    </source>
</evidence>
<feature type="transmembrane region" description="Helical" evidence="2">
    <location>
        <begin position="6"/>
        <end position="25"/>
    </location>
</feature>
<evidence type="ECO:0000256" key="1">
    <source>
        <dbReference type="SAM" id="MobiDB-lite"/>
    </source>
</evidence>
<keyword evidence="4" id="KW-1185">Reference proteome</keyword>
<name>A0ABX0H218_9BACT</name>
<keyword evidence="2" id="KW-0472">Membrane</keyword>
<evidence type="ECO:0000256" key="2">
    <source>
        <dbReference type="SAM" id="Phobius"/>
    </source>
</evidence>
<dbReference type="EMBL" id="JAANYN010000001">
    <property type="protein sequence ID" value="NHE55659.1"/>
    <property type="molecule type" value="Genomic_DNA"/>
</dbReference>
<keyword evidence="2" id="KW-1133">Transmembrane helix</keyword>
<dbReference type="Proteomes" id="UP000649799">
    <property type="component" value="Unassembled WGS sequence"/>
</dbReference>
<organism evidence="3 4">
    <name type="scientific">Cyclobacterium plantarum</name>
    <dbReference type="NCBI Taxonomy" id="2716263"/>
    <lineage>
        <taxon>Bacteria</taxon>
        <taxon>Pseudomonadati</taxon>
        <taxon>Bacteroidota</taxon>
        <taxon>Cytophagia</taxon>
        <taxon>Cytophagales</taxon>
        <taxon>Cyclobacteriaceae</taxon>
        <taxon>Cyclobacterium</taxon>
    </lineage>
</organism>
<comment type="caution">
    <text evidence="3">The sequence shown here is derived from an EMBL/GenBank/DDBJ whole genome shotgun (WGS) entry which is preliminary data.</text>
</comment>
<protein>
    <submittedName>
        <fullName evidence="3">Uncharacterized protein</fullName>
    </submittedName>
</protein>
<reference evidence="3 4" key="1">
    <citation type="submission" date="2020-03" db="EMBL/GenBank/DDBJ databases">
        <title>Cyclobacterium plantarum sp. nov., a marine bacterium isolated from a coastal-marine wetland.</title>
        <authorList>
            <person name="Sanchez-Porro C."/>
            <person name="Ventosa A."/>
            <person name="Amoozegar M."/>
        </authorList>
    </citation>
    <scope>NUCLEOTIDE SEQUENCE [LARGE SCALE GENOMIC DNA]</scope>
    <source>
        <strain evidence="3 4">GBPx2</strain>
    </source>
</reference>
<dbReference type="RefSeq" id="WP_166142753.1">
    <property type="nucleotide sequence ID" value="NZ_JAANYN010000001.1"/>
</dbReference>
<keyword evidence="2" id="KW-0812">Transmembrane</keyword>
<feature type="region of interest" description="Disordered" evidence="1">
    <location>
        <begin position="91"/>
        <end position="113"/>
    </location>
</feature>